<keyword evidence="3" id="KW-1185">Reference proteome</keyword>
<gene>
    <name evidence="2" type="ORF">PENTCL1PPCAC_6103</name>
</gene>
<evidence type="ECO:0008006" key="4">
    <source>
        <dbReference type="Google" id="ProtNLM"/>
    </source>
</evidence>
<comment type="caution">
    <text evidence="2">The sequence shown here is derived from an EMBL/GenBank/DDBJ whole genome shotgun (WGS) entry which is preliminary data.</text>
</comment>
<organism evidence="2 3">
    <name type="scientific">Pristionchus entomophagus</name>
    <dbReference type="NCBI Taxonomy" id="358040"/>
    <lineage>
        <taxon>Eukaryota</taxon>
        <taxon>Metazoa</taxon>
        <taxon>Ecdysozoa</taxon>
        <taxon>Nematoda</taxon>
        <taxon>Chromadorea</taxon>
        <taxon>Rhabditida</taxon>
        <taxon>Rhabditina</taxon>
        <taxon>Diplogasteromorpha</taxon>
        <taxon>Diplogasteroidea</taxon>
        <taxon>Neodiplogasteridae</taxon>
        <taxon>Pristionchus</taxon>
    </lineage>
</organism>
<keyword evidence="1" id="KW-0472">Membrane</keyword>
<reference evidence="2" key="1">
    <citation type="submission" date="2023-10" db="EMBL/GenBank/DDBJ databases">
        <title>Genome assembly of Pristionchus species.</title>
        <authorList>
            <person name="Yoshida K."/>
            <person name="Sommer R.J."/>
        </authorList>
    </citation>
    <scope>NUCLEOTIDE SEQUENCE</scope>
    <source>
        <strain evidence="2">RS0144</strain>
    </source>
</reference>
<feature type="transmembrane region" description="Helical" evidence="1">
    <location>
        <begin position="39"/>
        <end position="61"/>
    </location>
</feature>
<evidence type="ECO:0000313" key="2">
    <source>
        <dbReference type="EMBL" id="GMS83928.1"/>
    </source>
</evidence>
<dbReference type="EMBL" id="BTSX01000002">
    <property type="protein sequence ID" value="GMS83928.1"/>
    <property type="molecule type" value="Genomic_DNA"/>
</dbReference>
<sequence length="75" mass="8789">ISPSFLVLMLSTLMGLNVEFHLAMTDWLDMRRESFDCNLIFNFMLIAGSLYNNFMPVFILIKKKLPLCLFQWPVV</sequence>
<keyword evidence="1" id="KW-1133">Transmembrane helix</keyword>
<evidence type="ECO:0000313" key="3">
    <source>
        <dbReference type="Proteomes" id="UP001432027"/>
    </source>
</evidence>
<proteinExistence type="predicted"/>
<name>A0AAV5SLH0_9BILA</name>
<protein>
    <recommendedName>
        <fullName evidence="4">G protein-coupled receptor</fullName>
    </recommendedName>
</protein>
<dbReference type="AlphaFoldDB" id="A0AAV5SLH0"/>
<keyword evidence="1" id="KW-0812">Transmembrane</keyword>
<dbReference type="Proteomes" id="UP001432027">
    <property type="component" value="Unassembled WGS sequence"/>
</dbReference>
<accession>A0AAV5SLH0</accession>
<evidence type="ECO:0000256" key="1">
    <source>
        <dbReference type="SAM" id="Phobius"/>
    </source>
</evidence>
<feature type="non-terminal residue" evidence="2">
    <location>
        <position position="1"/>
    </location>
</feature>